<gene>
    <name evidence="4" type="primary">AlNc14C368G11071</name>
    <name evidence="4" type="ORF">ALNC14_125180</name>
</gene>
<feature type="region of interest" description="Disordered" evidence="3">
    <location>
        <begin position="95"/>
        <end position="114"/>
    </location>
</feature>
<keyword evidence="2" id="KW-0539">Nucleus</keyword>
<feature type="region of interest" description="Disordered" evidence="3">
    <location>
        <begin position="1"/>
        <end position="42"/>
    </location>
</feature>
<reference evidence="4" key="2">
    <citation type="submission" date="2011-02" db="EMBL/GenBank/DDBJ databases">
        <authorList>
            <person name="MacLean D."/>
        </authorList>
    </citation>
    <scope>NUCLEOTIDE SEQUENCE</scope>
</reference>
<reference evidence="4" key="1">
    <citation type="journal article" date="2011" name="PLoS Biol.">
        <title>Gene gain and loss during evolution of obligate parasitism in the white rust pathogen of Arabidopsis thaliana.</title>
        <authorList>
            <person name="Kemen E."/>
            <person name="Gardiner A."/>
            <person name="Schultz-Larsen T."/>
            <person name="Kemen A.C."/>
            <person name="Balmuth A.L."/>
            <person name="Robert-Seilaniantz A."/>
            <person name="Bailey K."/>
            <person name="Holub E."/>
            <person name="Studholme D.J."/>
            <person name="Maclean D."/>
            <person name="Jones J.D."/>
        </authorList>
    </citation>
    <scope>NUCLEOTIDE SEQUENCE</scope>
</reference>
<dbReference type="GO" id="GO:0006355">
    <property type="term" value="P:regulation of DNA-templated transcription"/>
    <property type="evidence" value="ECO:0007669"/>
    <property type="project" value="InterPro"/>
</dbReference>
<feature type="compositionally biased region" description="Low complexity" evidence="3">
    <location>
        <begin position="364"/>
        <end position="375"/>
    </location>
</feature>
<organism evidence="4">
    <name type="scientific">Albugo laibachii Nc14</name>
    <dbReference type="NCBI Taxonomy" id="890382"/>
    <lineage>
        <taxon>Eukaryota</taxon>
        <taxon>Sar</taxon>
        <taxon>Stramenopiles</taxon>
        <taxon>Oomycota</taxon>
        <taxon>Peronosporomycetes</taxon>
        <taxon>Albuginales</taxon>
        <taxon>Albuginaceae</taxon>
        <taxon>Albugo</taxon>
    </lineage>
</organism>
<feature type="region of interest" description="Disordered" evidence="3">
    <location>
        <begin position="351"/>
        <end position="402"/>
    </location>
</feature>
<feature type="compositionally biased region" description="Polar residues" evidence="3">
    <location>
        <begin position="8"/>
        <end position="18"/>
    </location>
</feature>
<dbReference type="InterPro" id="IPR003822">
    <property type="entry name" value="PAH"/>
</dbReference>
<feature type="compositionally biased region" description="Low complexity" evidence="3">
    <location>
        <begin position="230"/>
        <end position="239"/>
    </location>
</feature>
<dbReference type="InterPro" id="IPR036600">
    <property type="entry name" value="PAH_sf"/>
</dbReference>
<dbReference type="Pfam" id="PF02671">
    <property type="entry name" value="PAH"/>
    <property type="match status" value="1"/>
</dbReference>
<feature type="region of interest" description="Disordered" evidence="3">
    <location>
        <begin position="196"/>
        <end position="239"/>
    </location>
</feature>
<protein>
    <submittedName>
        <fullName evidence="4">Uncharacterized protein AlNc14C368G11071</fullName>
    </submittedName>
</protein>
<dbReference type="HOGENOM" id="CLU_011393_0_0_1"/>
<feature type="compositionally biased region" description="Polar residues" evidence="3">
    <location>
        <begin position="100"/>
        <end position="114"/>
    </location>
</feature>
<feature type="compositionally biased region" description="Low complexity" evidence="3">
    <location>
        <begin position="19"/>
        <end position="33"/>
    </location>
</feature>
<name>F0WY25_9STRA</name>
<proteinExistence type="predicted"/>
<feature type="region of interest" description="Disordered" evidence="3">
    <location>
        <begin position="278"/>
        <end position="304"/>
    </location>
</feature>
<comment type="subcellular location">
    <subcellularLocation>
        <location evidence="1">Nucleus</location>
    </subcellularLocation>
</comment>
<feature type="compositionally biased region" description="Polar residues" evidence="3">
    <location>
        <begin position="196"/>
        <end position="218"/>
    </location>
</feature>
<dbReference type="GO" id="GO:0005634">
    <property type="term" value="C:nucleus"/>
    <property type="evidence" value="ECO:0007669"/>
    <property type="project" value="UniProtKB-SubCell"/>
</dbReference>
<feature type="compositionally biased region" description="Low complexity" evidence="3">
    <location>
        <begin position="760"/>
        <end position="770"/>
    </location>
</feature>
<sequence>MLMESMRSENSGCVTNMMSTTHSTPSTKTTENKPTPPENDLTSQTSYMEFLAIMKDYTNSNCDAKELVQRMHSLLQQNDHLSNVLISNLSVTKTERHTTKTSPRSCGSQKGTLHSSEITKIAPSNVTAQPPKSNTKVCNTRSQEQVWLELQLQVDHSLDVLDLTLSAHDTPTPRFPSISNYRKYHVLEVDVPCAPTPSSSLRSIPPTTSPFSDQSKSLRPSKCPRQPPIDSFSFESDSAASDQIDGSILAPMDEDDTSLNGWSPKVAECPIQAPWNASITSKDTSDPLESLHRPLETNPKDPSWHQECDYESMWGAVEEHPPDLLSCIDHSLLCDRENRFRLDWDVRNRPEARQKRRKRVLHGSNSRFSSESDSESVCRSDRKNGLSAELTPSASPTSPSRAIYHTIDRFVPPEHRPSQCKMQEESMENWDSMDFGTFQNRRVSRILSSCWNRRKLFGPYKNRIKLVNIDVPGRNLAAAAASRGTLGGSLASSLIFGTQAQANVENVNGNVVPMLSGIGMTGNASYATNPTLKNEKKLKRREERKRNMTLKMQETLSELDTTFTEQDLDVKGLSSVFANTLGGASISKLALSKLETLPLPESSNLPQDLKELKRKIEATEVKVEGTKHRHRKGGPCPRCQVQNQLRAARRAYHKRAVAHKKLPQIAATIEALTQAAACSSDKPNHETKTEPIRLLDPKKAMSVVPFGSMHTLENANLVVSVGPKTQEQEPRLNKSFSDMKACGLRPFCKTSTYPSTDGRSAPSSPNAPAPMHLTVSSA</sequence>
<accession>F0WY25</accession>
<evidence type="ECO:0000256" key="2">
    <source>
        <dbReference type="ARBA" id="ARBA00023242"/>
    </source>
</evidence>
<dbReference type="Gene3D" id="1.20.1160.11">
    <property type="entry name" value="Paired amphipathic helix"/>
    <property type="match status" value="1"/>
</dbReference>
<dbReference type="SUPFAM" id="SSF47762">
    <property type="entry name" value="PAH2 domain"/>
    <property type="match status" value="1"/>
</dbReference>
<dbReference type="AlphaFoldDB" id="F0WY25"/>
<evidence type="ECO:0000313" key="4">
    <source>
        <dbReference type="EMBL" id="CCA26374.1"/>
    </source>
</evidence>
<feature type="compositionally biased region" description="Basic and acidic residues" evidence="3">
    <location>
        <begin position="283"/>
        <end position="304"/>
    </location>
</feature>
<evidence type="ECO:0000256" key="3">
    <source>
        <dbReference type="SAM" id="MobiDB-lite"/>
    </source>
</evidence>
<dbReference type="EMBL" id="FR824413">
    <property type="protein sequence ID" value="CCA26374.1"/>
    <property type="molecule type" value="Genomic_DNA"/>
</dbReference>
<feature type="region of interest" description="Disordered" evidence="3">
    <location>
        <begin position="753"/>
        <end position="778"/>
    </location>
</feature>
<feature type="compositionally biased region" description="Low complexity" evidence="3">
    <location>
        <begin position="387"/>
        <end position="402"/>
    </location>
</feature>
<evidence type="ECO:0000256" key="1">
    <source>
        <dbReference type="ARBA" id="ARBA00004123"/>
    </source>
</evidence>